<keyword evidence="1" id="KW-1133">Transmembrane helix</keyword>
<comment type="caution">
    <text evidence="2">The sequence shown here is derived from an EMBL/GenBank/DDBJ whole genome shotgun (WGS) entry which is preliminary data.</text>
</comment>
<evidence type="ECO:0000256" key="1">
    <source>
        <dbReference type="SAM" id="Phobius"/>
    </source>
</evidence>
<feature type="transmembrane region" description="Helical" evidence="1">
    <location>
        <begin position="6"/>
        <end position="29"/>
    </location>
</feature>
<proteinExistence type="predicted"/>
<dbReference type="AlphaFoldDB" id="A0A9X3F126"/>
<evidence type="ECO:0000313" key="2">
    <source>
        <dbReference type="EMBL" id="MCY1012669.1"/>
    </source>
</evidence>
<dbReference type="EMBL" id="JAPNKE010000002">
    <property type="protein sequence ID" value="MCY1012669.1"/>
    <property type="molecule type" value="Genomic_DNA"/>
</dbReference>
<gene>
    <name evidence="2" type="ORF">OV079_45485</name>
</gene>
<keyword evidence="3" id="KW-1185">Reference proteome</keyword>
<evidence type="ECO:0000313" key="3">
    <source>
        <dbReference type="Proteomes" id="UP001150924"/>
    </source>
</evidence>
<keyword evidence="1" id="KW-0812">Transmembrane</keyword>
<dbReference type="Proteomes" id="UP001150924">
    <property type="component" value="Unassembled WGS sequence"/>
</dbReference>
<accession>A0A9X3F126</accession>
<organism evidence="2 3">
    <name type="scientific">Nannocystis pusilla</name>
    <dbReference type="NCBI Taxonomy" id="889268"/>
    <lineage>
        <taxon>Bacteria</taxon>
        <taxon>Pseudomonadati</taxon>
        <taxon>Myxococcota</taxon>
        <taxon>Polyangia</taxon>
        <taxon>Nannocystales</taxon>
        <taxon>Nannocystaceae</taxon>
        <taxon>Nannocystis</taxon>
    </lineage>
</organism>
<protein>
    <submittedName>
        <fullName evidence="2">Uncharacterized protein</fullName>
    </submittedName>
</protein>
<dbReference type="RefSeq" id="WP_267704541.1">
    <property type="nucleotide sequence ID" value="NZ_CP185339.1"/>
</dbReference>
<reference evidence="2" key="1">
    <citation type="submission" date="2022-11" db="EMBL/GenBank/DDBJ databases">
        <title>Minimal conservation of predation-associated metabolite biosynthetic gene clusters underscores biosynthetic potential of Myxococcota including descriptions for ten novel species: Archangium lansinium sp. nov., Myxococcus landrumus sp. nov., Nannocystis bai.</title>
        <authorList>
            <person name="Ahearne A."/>
            <person name="Stevens C."/>
            <person name="Phillips K."/>
        </authorList>
    </citation>
    <scope>NUCLEOTIDE SEQUENCE</scope>
    <source>
        <strain evidence="2">Na p29</strain>
    </source>
</reference>
<keyword evidence="1" id="KW-0472">Membrane</keyword>
<name>A0A9X3F126_9BACT</name>
<sequence length="47" mass="5438">MGNVYALVAFGLLWLVLAAFFVLLIRTLVIQARRRREGDPRVWEHGL</sequence>